<dbReference type="InterPro" id="IPR004146">
    <property type="entry name" value="DC1"/>
</dbReference>
<feature type="domain" description="Phorbol-ester/DAG-type" evidence="5">
    <location>
        <begin position="17"/>
        <end position="64"/>
    </location>
</feature>
<dbReference type="InterPro" id="IPR046349">
    <property type="entry name" value="C1-like_sf"/>
</dbReference>
<gene>
    <name evidence="6" type="ORF">ACH5RR_005294</name>
</gene>
<accession>A0ABD3AKU0</accession>
<sequence length="268" mass="31054">MAHPPRADTIEHFTHPGHLFAEYNNEQGYLCDGCKTPGFGKRYRCRSCDFVLHDYCGKCPANLSISFMHRHSLTLVVRKPQTTRQNDRVCNVCRDSVEGLFYRCKDCDFDLHPICTRLPERFTHMLHQVHQLQLEAPTFSSPCAFCGGLCDSWRYRCGLCSFDMHLRCILVSCQKFGSDQATTHRGRPTTFVPPATTQYPFHQHHSSTFPPYEFQFHQQHSSTFPPYEFQFHQQQHFNHMDSSSTHSHNLNNMCIALIPTATIPLWVP</sequence>
<evidence type="ECO:0000259" key="5">
    <source>
        <dbReference type="PROSITE" id="PS50081"/>
    </source>
</evidence>
<dbReference type="PANTHER" id="PTHR47841:SF7">
    <property type="entry name" value="CYSTEINE_HISTIDINE-RICH C1 DOMAIN PROTEIN"/>
    <property type="match status" value="1"/>
</dbReference>
<dbReference type="SUPFAM" id="SSF57889">
    <property type="entry name" value="Cysteine-rich domain"/>
    <property type="match status" value="1"/>
</dbReference>
<dbReference type="EMBL" id="JBJUIK010000003">
    <property type="protein sequence ID" value="KAL3531773.1"/>
    <property type="molecule type" value="Genomic_DNA"/>
</dbReference>
<name>A0ABD3AKU0_9GENT</name>
<dbReference type="InterPro" id="IPR002219">
    <property type="entry name" value="PKC_DAG/PE"/>
</dbReference>
<evidence type="ECO:0000256" key="2">
    <source>
        <dbReference type="ARBA" id="ARBA00022737"/>
    </source>
</evidence>
<keyword evidence="2" id="KW-0677">Repeat</keyword>
<dbReference type="PROSITE" id="PS50081">
    <property type="entry name" value="ZF_DAG_PE_2"/>
    <property type="match status" value="1"/>
</dbReference>
<evidence type="ECO:0000256" key="3">
    <source>
        <dbReference type="ARBA" id="ARBA00022771"/>
    </source>
</evidence>
<protein>
    <recommendedName>
        <fullName evidence="5">Phorbol-ester/DAG-type domain-containing protein</fullName>
    </recommendedName>
</protein>
<comment type="caution">
    <text evidence="6">The sequence shown here is derived from an EMBL/GenBank/DDBJ whole genome shotgun (WGS) entry which is preliminary data.</text>
</comment>
<reference evidence="6 7" key="1">
    <citation type="submission" date="2024-11" db="EMBL/GenBank/DDBJ databases">
        <title>A near-complete genome assembly of Cinchona calisaya.</title>
        <authorList>
            <person name="Lian D.C."/>
            <person name="Zhao X.W."/>
            <person name="Wei L."/>
        </authorList>
    </citation>
    <scope>NUCLEOTIDE SEQUENCE [LARGE SCALE GENOMIC DNA]</scope>
    <source>
        <tissue evidence="6">Nenye</tissue>
    </source>
</reference>
<evidence type="ECO:0000256" key="1">
    <source>
        <dbReference type="ARBA" id="ARBA00022723"/>
    </source>
</evidence>
<dbReference type="Gene3D" id="3.30.60.90">
    <property type="match status" value="1"/>
</dbReference>
<evidence type="ECO:0000313" key="6">
    <source>
        <dbReference type="EMBL" id="KAL3531773.1"/>
    </source>
</evidence>
<evidence type="ECO:0000313" key="7">
    <source>
        <dbReference type="Proteomes" id="UP001630127"/>
    </source>
</evidence>
<keyword evidence="4" id="KW-0862">Zinc</keyword>
<organism evidence="6 7">
    <name type="scientific">Cinchona calisaya</name>
    <dbReference type="NCBI Taxonomy" id="153742"/>
    <lineage>
        <taxon>Eukaryota</taxon>
        <taxon>Viridiplantae</taxon>
        <taxon>Streptophyta</taxon>
        <taxon>Embryophyta</taxon>
        <taxon>Tracheophyta</taxon>
        <taxon>Spermatophyta</taxon>
        <taxon>Magnoliopsida</taxon>
        <taxon>eudicotyledons</taxon>
        <taxon>Gunneridae</taxon>
        <taxon>Pentapetalae</taxon>
        <taxon>asterids</taxon>
        <taxon>lamiids</taxon>
        <taxon>Gentianales</taxon>
        <taxon>Rubiaceae</taxon>
        <taxon>Cinchonoideae</taxon>
        <taxon>Cinchoneae</taxon>
        <taxon>Cinchona</taxon>
    </lineage>
</organism>
<keyword evidence="1" id="KW-0479">Metal-binding</keyword>
<dbReference type="Gene3D" id="3.30.60.20">
    <property type="match status" value="1"/>
</dbReference>
<dbReference type="Proteomes" id="UP001630127">
    <property type="component" value="Unassembled WGS sequence"/>
</dbReference>
<dbReference type="AlphaFoldDB" id="A0ABD3AKU0"/>
<evidence type="ECO:0000256" key="4">
    <source>
        <dbReference type="ARBA" id="ARBA00022833"/>
    </source>
</evidence>
<keyword evidence="3" id="KW-0863">Zinc-finger</keyword>
<dbReference type="Pfam" id="PF03107">
    <property type="entry name" value="C1_2"/>
    <property type="match status" value="3"/>
</dbReference>
<dbReference type="PANTHER" id="PTHR47841">
    <property type="entry name" value="DIACYLGLYCEROL KINASE THETA-LIKE-RELATED"/>
    <property type="match status" value="1"/>
</dbReference>
<dbReference type="GO" id="GO:0008270">
    <property type="term" value="F:zinc ion binding"/>
    <property type="evidence" value="ECO:0007669"/>
    <property type="project" value="UniProtKB-KW"/>
</dbReference>
<keyword evidence="7" id="KW-1185">Reference proteome</keyword>
<proteinExistence type="predicted"/>
<dbReference type="InterPro" id="IPR043145">
    <property type="entry name" value="Znf_ZZ_sf"/>
</dbReference>